<evidence type="ECO:0000313" key="1">
    <source>
        <dbReference type="EMBL" id="CCF33018.1"/>
    </source>
</evidence>
<dbReference type="Proteomes" id="UP000007174">
    <property type="component" value="Unassembled WGS sequence"/>
</dbReference>
<dbReference type="AlphaFoldDB" id="H1UYG7"/>
<feature type="non-terminal residue" evidence="1">
    <location>
        <position position="78"/>
    </location>
</feature>
<sequence>MTPKINSSSSLSTLCRKLHFPRSILAHTRTFRIPATTMTRGVVVCVAHGGGPMPVLGDPGHASITASLKTRVPKILKL</sequence>
<organism evidence="1 2">
    <name type="scientific">Colletotrichum higginsianum (strain IMI 349063)</name>
    <name type="common">Crucifer anthracnose fungus</name>
    <dbReference type="NCBI Taxonomy" id="759273"/>
    <lineage>
        <taxon>Eukaryota</taxon>
        <taxon>Fungi</taxon>
        <taxon>Dikarya</taxon>
        <taxon>Ascomycota</taxon>
        <taxon>Pezizomycotina</taxon>
        <taxon>Sordariomycetes</taxon>
        <taxon>Hypocreomycetidae</taxon>
        <taxon>Glomerellales</taxon>
        <taxon>Glomerellaceae</taxon>
        <taxon>Colletotrichum</taxon>
        <taxon>Colletotrichum destructivum species complex</taxon>
    </lineage>
</organism>
<gene>
    <name evidence="1" type="ORF">CH063_05289</name>
</gene>
<dbReference type="HOGENOM" id="CLU_2628491_0_0_1"/>
<accession>H1UYG7</accession>
<dbReference type="VEuPathDB" id="FungiDB:CH63R_11042"/>
<name>H1UYG7_COLHI</name>
<dbReference type="EMBL" id="CACQ02000612">
    <property type="protein sequence ID" value="CCF33018.1"/>
    <property type="molecule type" value="Genomic_DNA"/>
</dbReference>
<evidence type="ECO:0000313" key="2">
    <source>
        <dbReference type="Proteomes" id="UP000007174"/>
    </source>
</evidence>
<proteinExistence type="predicted"/>
<protein>
    <submittedName>
        <fullName evidence="1">Uncharacterized protein</fullName>
    </submittedName>
</protein>
<reference evidence="2" key="1">
    <citation type="journal article" date="2012" name="Nat. Genet.">
        <title>Lifestyle transitions in plant pathogenic Colletotrichum fungi deciphered by genome and transcriptome analyses.</title>
        <authorList>
            <person name="O'Connell R.J."/>
            <person name="Thon M.R."/>
            <person name="Hacquard S."/>
            <person name="Amyotte S.G."/>
            <person name="Kleemann J."/>
            <person name="Torres M.F."/>
            <person name="Damm U."/>
            <person name="Buiate E.A."/>
            <person name="Epstein L."/>
            <person name="Alkan N."/>
            <person name="Altmueller J."/>
            <person name="Alvarado-Balderrama L."/>
            <person name="Bauser C.A."/>
            <person name="Becker C."/>
            <person name="Birren B.W."/>
            <person name="Chen Z."/>
            <person name="Choi J."/>
            <person name="Crouch J.A."/>
            <person name="Duvick J.P."/>
            <person name="Farman M.A."/>
            <person name="Gan P."/>
            <person name="Heiman D."/>
            <person name="Henrissat B."/>
            <person name="Howard R.J."/>
            <person name="Kabbage M."/>
            <person name="Koch C."/>
            <person name="Kracher B."/>
            <person name="Kubo Y."/>
            <person name="Law A.D."/>
            <person name="Lebrun M.-H."/>
            <person name="Lee Y.-H."/>
            <person name="Miyara I."/>
            <person name="Moore N."/>
            <person name="Neumann U."/>
            <person name="Nordstroem K."/>
            <person name="Panaccione D.G."/>
            <person name="Panstruga R."/>
            <person name="Place M."/>
            <person name="Proctor R.H."/>
            <person name="Prusky D."/>
            <person name="Rech G."/>
            <person name="Reinhardt R."/>
            <person name="Rollins J.A."/>
            <person name="Rounsley S."/>
            <person name="Schardl C.L."/>
            <person name="Schwartz D.C."/>
            <person name="Shenoy N."/>
            <person name="Shirasu K."/>
            <person name="Sikhakolli U.R."/>
            <person name="Stueber K."/>
            <person name="Sukno S.A."/>
            <person name="Sweigard J.A."/>
            <person name="Takano Y."/>
            <person name="Takahara H."/>
            <person name="Trail F."/>
            <person name="van der Does H.C."/>
            <person name="Voll L.M."/>
            <person name="Will I."/>
            <person name="Young S."/>
            <person name="Zeng Q."/>
            <person name="Zhang J."/>
            <person name="Zhou S."/>
            <person name="Dickman M.B."/>
            <person name="Schulze-Lefert P."/>
            <person name="Ver Loren van Themaat E."/>
            <person name="Ma L.-J."/>
            <person name="Vaillancourt L.J."/>
        </authorList>
    </citation>
    <scope>NUCLEOTIDE SEQUENCE [LARGE SCALE GENOMIC DNA]</scope>
    <source>
        <strain evidence="2">IMI 349063</strain>
    </source>
</reference>